<gene>
    <name evidence="1" type="ORF">E5353_12410</name>
</gene>
<accession>A0A4S2CT35</accession>
<organism evidence="1 2">
    <name type="scientific">Bacteroides caecimuris</name>
    <dbReference type="NCBI Taxonomy" id="1796613"/>
    <lineage>
        <taxon>Bacteria</taxon>
        <taxon>Pseudomonadati</taxon>
        <taxon>Bacteroidota</taxon>
        <taxon>Bacteroidia</taxon>
        <taxon>Bacteroidales</taxon>
        <taxon>Bacteroidaceae</taxon>
        <taxon>Bacteroides</taxon>
    </lineage>
</organism>
<evidence type="ECO:0000313" key="2">
    <source>
        <dbReference type="Proteomes" id="UP000309566"/>
    </source>
</evidence>
<proteinExistence type="predicted"/>
<dbReference type="Proteomes" id="UP000309566">
    <property type="component" value="Unassembled WGS sequence"/>
</dbReference>
<comment type="caution">
    <text evidence="1">The sequence shown here is derived from an EMBL/GenBank/DDBJ whole genome shotgun (WGS) entry which is preliminary data.</text>
</comment>
<dbReference type="EMBL" id="SRYX01000048">
    <property type="protein sequence ID" value="TGY31979.1"/>
    <property type="molecule type" value="Genomic_DNA"/>
</dbReference>
<name>A0A4S2CT35_9BACE</name>
<dbReference type="AlphaFoldDB" id="A0A4S2CT35"/>
<dbReference type="RefSeq" id="WP_135999937.1">
    <property type="nucleotide sequence ID" value="NZ_CAQOQR010000075.1"/>
</dbReference>
<protein>
    <recommendedName>
        <fullName evidence="3">HK97 gp10 family phage protein</fullName>
    </recommendedName>
</protein>
<evidence type="ECO:0000313" key="1">
    <source>
        <dbReference type="EMBL" id="TGY31979.1"/>
    </source>
</evidence>
<sequence>MSDEHLMTVEEFNQTVTKWALKVRSKSRSSLSQTHASGKLAINIAQFVDKEASDKPAYKVKFNFLRYGVYRTYGAGRGYVIMNGVPVRGYRVRSDREIKKRIFGSEAKEMLENGYRTREINVAKKVYKDKGNVRRTPFDWIDRHIRAGVDELADAVQEFYGDEALRQILKNFNKLQIKKK</sequence>
<evidence type="ECO:0008006" key="3">
    <source>
        <dbReference type="Google" id="ProtNLM"/>
    </source>
</evidence>
<reference evidence="1 2" key="1">
    <citation type="submission" date="2019-04" db="EMBL/GenBank/DDBJ databases">
        <title>Microbes associate with the intestines of laboratory mice.</title>
        <authorList>
            <person name="Navarre W."/>
            <person name="Wong E."/>
            <person name="Huang K."/>
            <person name="Tropini C."/>
            <person name="Ng K."/>
            <person name="Yu B."/>
        </authorList>
    </citation>
    <scope>NUCLEOTIDE SEQUENCE [LARGE SCALE GENOMIC DNA]</scope>
    <source>
        <strain evidence="1 2">NM63_1-25</strain>
    </source>
</reference>